<dbReference type="PANTHER" id="PTHR43737">
    <property type="entry name" value="BLL7424 PROTEIN"/>
    <property type="match status" value="1"/>
</dbReference>
<dbReference type="EMBL" id="JAANEY010000001">
    <property type="protein sequence ID" value="MBT8550368.1"/>
    <property type="molecule type" value="Genomic_DNA"/>
</dbReference>
<dbReference type="Pfam" id="PF07394">
    <property type="entry name" value="DUF1501"/>
    <property type="match status" value="1"/>
</dbReference>
<dbReference type="InterPro" id="IPR010869">
    <property type="entry name" value="DUF1501"/>
</dbReference>
<sequence length="412" mass="44955">MKRRDFLKLGASSYLLAQEAFAGMSDMAMSSDSGSGAKVAASVIKPNSNQASPLIVVFLRGGADALGILSPLEDPNFLAARPPDMRFTVDKAAGSPIELNGTPLYWMANAKPFTELYADKRLVIWPAVGLRDETRSHFEAQEIMERGVQSLDRLPDSLGWMARAEQINTPRWSTNSLPLFSGNSSLPRVMQGARQVIVARDLQGGIPFPGGDNAFKAIQALCSADQSHSVSASMLETLQLIEEINRALPKQDNRIAPYVSSGLMAYPNSDPGVGLRSVARLMQANVGLQYAWVDQGGWDTHEHQGWKLNYLVRDLSNALQAFDQDMQGQKKDYTLVVLSEFGRRLRSNRSNGTDHGHAGLALVMGSTVPGGQVMGKWPGLQADVLDRGVDLAVTSDYQEVLQQALRWRARSA</sequence>
<dbReference type="Proteomes" id="UP000783102">
    <property type="component" value="Unassembled WGS sequence"/>
</dbReference>
<gene>
    <name evidence="1" type="ORF">G6731_00120</name>
</gene>
<name>A0A9Q2WH00_9BURK</name>
<dbReference type="AlphaFoldDB" id="A0A9Q2WH00"/>
<comment type="caution">
    <text evidence="1">The sequence shown here is derived from an EMBL/GenBank/DDBJ whole genome shotgun (WGS) entry which is preliminary data.</text>
</comment>
<evidence type="ECO:0000313" key="1">
    <source>
        <dbReference type="EMBL" id="MBT8550368.1"/>
    </source>
</evidence>
<organism evidence="1 2">
    <name type="scientific">Polynucleobacter paneuropaeus</name>
    <dbReference type="NCBI Taxonomy" id="2527775"/>
    <lineage>
        <taxon>Bacteria</taxon>
        <taxon>Pseudomonadati</taxon>
        <taxon>Pseudomonadota</taxon>
        <taxon>Betaproteobacteria</taxon>
        <taxon>Burkholderiales</taxon>
        <taxon>Burkholderiaceae</taxon>
        <taxon>Polynucleobacter</taxon>
    </lineage>
</organism>
<reference evidence="1" key="1">
    <citation type="journal article" date="2021" name="Genome Biol. Evol.">
        <title>Continental-Scale Gene Flow Prevents Allopatric Divergence of Pelagic Freshwater Bacteria.</title>
        <authorList>
            <person name="Hoetzinger M."/>
            <person name="Pitt A."/>
            <person name="Huemer A."/>
            <person name="Hahn M.W."/>
        </authorList>
    </citation>
    <scope>NUCLEOTIDE SEQUENCE</scope>
    <source>
        <strain evidence="1">SM1-W8</strain>
    </source>
</reference>
<dbReference type="PANTHER" id="PTHR43737:SF1">
    <property type="entry name" value="DUF1501 DOMAIN-CONTAINING PROTEIN"/>
    <property type="match status" value="1"/>
</dbReference>
<accession>A0A9Q2WH00</accession>
<proteinExistence type="predicted"/>
<evidence type="ECO:0000313" key="2">
    <source>
        <dbReference type="Proteomes" id="UP000783102"/>
    </source>
</evidence>
<protein>
    <submittedName>
        <fullName evidence="1">DUF1501 domain-containing protein</fullName>
    </submittedName>
</protein>